<feature type="repeat" description="PPR" evidence="6">
    <location>
        <begin position="1203"/>
        <end position="1237"/>
    </location>
</feature>
<evidence type="ECO:0000256" key="7">
    <source>
        <dbReference type="SAM" id="MobiDB-lite"/>
    </source>
</evidence>
<feature type="transmembrane region" description="Helical" evidence="8">
    <location>
        <begin position="476"/>
        <end position="497"/>
    </location>
</feature>
<dbReference type="GO" id="GO:0005739">
    <property type="term" value="C:mitochondrion"/>
    <property type="evidence" value="ECO:0007669"/>
    <property type="project" value="TreeGrafter"/>
</dbReference>
<dbReference type="Pfam" id="PF01535">
    <property type="entry name" value="PPR"/>
    <property type="match status" value="3"/>
</dbReference>
<dbReference type="PANTHER" id="PTHR47934:SF6">
    <property type="entry name" value="MITOCHONDRIAL GROUP I INTRON SPLICING FACTOR CCM1-RELATED"/>
    <property type="match status" value="1"/>
</dbReference>
<dbReference type="GO" id="GO:0006396">
    <property type="term" value="P:RNA processing"/>
    <property type="evidence" value="ECO:0007669"/>
    <property type="project" value="TreeGrafter"/>
</dbReference>
<feature type="transmembrane region" description="Helical" evidence="8">
    <location>
        <begin position="580"/>
        <end position="600"/>
    </location>
</feature>
<dbReference type="Pfam" id="PF13041">
    <property type="entry name" value="PPR_2"/>
    <property type="match status" value="2"/>
</dbReference>
<keyword evidence="5 8" id="KW-0472">Membrane</keyword>
<dbReference type="GO" id="GO:0015267">
    <property type="term" value="F:channel activity"/>
    <property type="evidence" value="ECO:0007669"/>
    <property type="project" value="InterPro"/>
</dbReference>
<dbReference type="SUPFAM" id="SSF81338">
    <property type="entry name" value="Aquaporin-like"/>
    <property type="match status" value="2"/>
</dbReference>
<comment type="subcellular location">
    <subcellularLocation>
        <location evidence="1">Membrane</location>
        <topology evidence="1">Multi-pass membrane protein</topology>
    </subcellularLocation>
</comment>
<dbReference type="GO" id="GO:0007005">
    <property type="term" value="P:mitochondrion organization"/>
    <property type="evidence" value="ECO:0007669"/>
    <property type="project" value="TreeGrafter"/>
</dbReference>
<feature type="transmembrane region" description="Helical" evidence="8">
    <location>
        <begin position="313"/>
        <end position="333"/>
    </location>
</feature>
<evidence type="ECO:0000256" key="4">
    <source>
        <dbReference type="ARBA" id="ARBA00022989"/>
    </source>
</evidence>
<dbReference type="PROSITE" id="PS00221">
    <property type="entry name" value="MIP"/>
    <property type="match status" value="1"/>
</dbReference>
<feature type="non-terminal residue" evidence="9">
    <location>
        <position position="1"/>
    </location>
</feature>
<feature type="transmembrane region" description="Helical" evidence="8">
    <location>
        <begin position="271"/>
        <end position="293"/>
    </location>
</feature>
<evidence type="ECO:0000256" key="2">
    <source>
        <dbReference type="ARBA" id="ARBA00022448"/>
    </source>
</evidence>
<dbReference type="InterPro" id="IPR011990">
    <property type="entry name" value="TPR-like_helical_dom_sf"/>
</dbReference>
<feature type="compositionally biased region" description="Low complexity" evidence="7">
    <location>
        <begin position="154"/>
        <end position="182"/>
    </location>
</feature>
<keyword evidence="10" id="KW-1185">Reference proteome</keyword>
<feature type="transmembrane region" description="Helical" evidence="8">
    <location>
        <begin position="620"/>
        <end position="646"/>
    </location>
</feature>
<evidence type="ECO:0008006" key="11">
    <source>
        <dbReference type="Google" id="ProtNLM"/>
    </source>
</evidence>
<keyword evidence="2" id="KW-0813">Transport</keyword>
<feature type="repeat" description="PPR" evidence="6">
    <location>
        <begin position="854"/>
        <end position="888"/>
    </location>
</feature>
<dbReference type="InterPro" id="IPR023271">
    <property type="entry name" value="Aquaporin-like"/>
</dbReference>
<evidence type="ECO:0000313" key="9">
    <source>
        <dbReference type="EMBL" id="CAE7606959.1"/>
    </source>
</evidence>
<organism evidence="9 10">
    <name type="scientific">Symbiodinium necroappetens</name>
    <dbReference type="NCBI Taxonomy" id="1628268"/>
    <lineage>
        <taxon>Eukaryota</taxon>
        <taxon>Sar</taxon>
        <taxon>Alveolata</taxon>
        <taxon>Dinophyceae</taxon>
        <taxon>Suessiales</taxon>
        <taxon>Symbiodiniaceae</taxon>
        <taxon>Symbiodinium</taxon>
    </lineage>
</organism>
<dbReference type="Gene3D" id="1.20.1080.10">
    <property type="entry name" value="Glycerol uptake facilitator protein"/>
    <property type="match status" value="2"/>
</dbReference>
<proteinExistence type="predicted"/>
<dbReference type="Pfam" id="PF00230">
    <property type="entry name" value="MIP"/>
    <property type="match status" value="2"/>
</dbReference>
<dbReference type="PANTHER" id="PTHR47934">
    <property type="entry name" value="PENTATRICOPEPTIDE REPEAT-CONTAINING PROTEIN PET309, MITOCHONDRIAL"/>
    <property type="match status" value="1"/>
</dbReference>
<dbReference type="Pfam" id="PF13812">
    <property type="entry name" value="PPR_3"/>
    <property type="match status" value="1"/>
</dbReference>
<sequence>NDGALDRPLIPALSSTGNWLPDCLSSAALTTWLRALLSRAPDADYGLTQQVRSHSCKAAALSWCSKMGLDDRTLLGYHSQGRNMASLGYRRDVLAGPLRDLNRVIQSVASGSFCPDVTRSGRWQDTANASDSASVVSSPTDRLNRSGDSHRSESVPAPSGPAAPSEAVDSSSSSGSEQVSSDSGDEDEQQVAAAPHFLENLLSFGNYAVAKNKSPRLQHVLKQDSGRLLCGKVFSANFTVSTTVDGSVRDYCFHIGDKCSIRSRKMYWGRVWTYVFLQITAGVAACGAVRVIMQKELPEIEPKSDYNLADAGLVEGIYSAMYCLVALNCIASLENNPRGFRNQSFAVAIGLVLIAGGPPCSEVSGGLLNPAITVGFCIFGGQGHHAVRTLILAAAQAAGAVGAAVLFFLVRPEELAALGINVGEGLSCHRICSAIGALNFCSRRRSQADEDSHSEDEGDVQTRSTQKARSPWAARIISELMGTYLVVLTFGLCAVATNRAQAETSGKALLMVPRPNATATANDAAQEAKIVLSTPYSTGAALLSLTYALASVSGAHFNPAVTLAVMFTSRDPYVWAEGPTLILAQASGAVAAALTYLFVSRGQAKVVPQHLPHLGPGTDFSWHAVNLAEMLFTLALAYVVLCVTTIKSPRYPKATSIANFDFGLAIGFTFMAGGWVTQWVSGGMLNPAVSLGVATADLLSNGSDSLSTEAITKMANALLVQYVAWQCAGGVLAAFLFWLVHPLLYKQDPLLVKSSRVCVILCLACGRPCEKRPLPWAQAARNSGMRATQFLQLCTRTTGCNAGGRNNEFIALAERTRPCTIFYNTTLAAAKENHEWDLALYLFATSAERRLIPDVVSLNTCMSACAKGMSWEKAVSLLHDAERHGLQPDTTSLNTCISACSRALLWEKALAILSLFGPSRLQPSEVTHCALITIFEKATAWEKALSSLNDRMRSDAGISVVTVNSTIAACAQGHRWDMALAIFHRSRQQSLVSLVTYNSTMSACSRASQWTHVLHLLKLLRLQRLSMDQRSLNSAVSACERARLWQVAGKVLSDASAAGLSPDVFTYTSMITACSDHQHWLEAVRTFRNMGKLSISPNSHTYNSLIDACGKGQQWEMAVGFLHEMIKDGIEPNAITVSSIATACQEGREWELALVMMHEIYISHVQPNVVAINSGLSAYAKGWQWELVLELLGQWQLRGLRLDTVSFNTGLHACQKSYEWTQALALFDHMVAISTEPDIISGNVVVSACEKGQKWDKAISFFESMGLVHGFRPGVVAYSASITALSHGRKWQHACEKFADMVLSKLQPNVTTYSSLITALELGQQWQKAMLVFEAMAVEPDEACLNASIKAAATGSHWRGISYLLQEFDERALRLDARTFASSIAGLARAGRWQHAAHCLERCLQEADTMRHEFVAPFNAALFGLSKQWLWQRVLSLLASSECRAHQRVASEIQLALSKGGHSLEVRSWQPQFDSAHRTFRTFFDKLQQGNIPKLEYDNAMIAFESSPEGCRAIRDALDRKGFTLHVMLN</sequence>
<gene>
    <name evidence="9" type="ORF">SNEC2469_LOCUS17314</name>
</gene>
<feature type="transmembrane region" description="Helical" evidence="8">
    <location>
        <begin position="387"/>
        <end position="410"/>
    </location>
</feature>
<feature type="transmembrane region" description="Helical" evidence="8">
    <location>
        <begin position="723"/>
        <end position="745"/>
    </location>
</feature>
<keyword evidence="4 8" id="KW-1133">Transmembrane helix</keyword>
<dbReference type="InterPro" id="IPR002885">
    <property type="entry name" value="PPR_rpt"/>
</dbReference>
<feature type="transmembrane region" description="Helical" evidence="8">
    <location>
        <begin position="545"/>
        <end position="568"/>
    </location>
</feature>
<comment type="caution">
    <text evidence="9">The sequence shown here is derived from an EMBL/GenBank/DDBJ whole genome shotgun (WGS) entry which is preliminary data.</text>
</comment>
<dbReference type="InterPro" id="IPR051114">
    <property type="entry name" value="Mito_RNA_Proc_CCM1"/>
</dbReference>
<protein>
    <recommendedName>
        <fullName evidence="11">Pentatricopeptide repeat-containing protein, chloroplastic</fullName>
    </recommendedName>
</protein>
<feature type="transmembrane region" description="Helical" evidence="8">
    <location>
        <begin position="345"/>
        <end position="367"/>
    </location>
</feature>
<feature type="repeat" description="PPR" evidence="6">
    <location>
        <begin position="1063"/>
        <end position="1097"/>
    </location>
</feature>
<dbReference type="NCBIfam" id="TIGR00756">
    <property type="entry name" value="PPR"/>
    <property type="match status" value="3"/>
</dbReference>
<dbReference type="PRINTS" id="PR00783">
    <property type="entry name" value="MINTRINSICP"/>
</dbReference>
<feature type="compositionally biased region" description="Low complexity" evidence="7">
    <location>
        <begin position="129"/>
        <end position="138"/>
    </location>
</feature>
<feature type="compositionally biased region" description="Basic and acidic residues" evidence="7">
    <location>
        <begin position="142"/>
        <end position="153"/>
    </location>
</feature>
<evidence type="ECO:0000313" key="10">
    <source>
        <dbReference type="Proteomes" id="UP000601435"/>
    </source>
</evidence>
<evidence type="ECO:0000256" key="3">
    <source>
        <dbReference type="ARBA" id="ARBA00022692"/>
    </source>
</evidence>
<dbReference type="InterPro" id="IPR000425">
    <property type="entry name" value="MIP"/>
</dbReference>
<evidence type="ECO:0000256" key="5">
    <source>
        <dbReference type="ARBA" id="ARBA00023136"/>
    </source>
</evidence>
<dbReference type="Gene3D" id="1.25.40.10">
    <property type="entry name" value="Tetratricopeptide repeat domain"/>
    <property type="match status" value="3"/>
</dbReference>
<dbReference type="GO" id="GO:0016020">
    <property type="term" value="C:membrane"/>
    <property type="evidence" value="ECO:0007669"/>
    <property type="project" value="UniProtKB-SubCell"/>
</dbReference>
<dbReference type="InterPro" id="IPR022357">
    <property type="entry name" value="MIP_CS"/>
</dbReference>
<feature type="region of interest" description="Disordered" evidence="7">
    <location>
        <begin position="120"/>
        <end position="190"/>
    </location>
</feature>
<name>A0A812VAS8_9DINO</name>
<dbReference type="PROSITE" id="PS51375">
    <property type="entry name" value="PPR"/>
    <property type="match status" value="4"/>
</dbReference>
<evidence type="ECO:0000256" key="6">
    <source>
        <dbReference type="PROSITE-ProRule" id="PRU00708"/>
    </source>
</evidence>
<dbReference type="OrthoDB" id="185373at2759"/>
<dbReference type="Proteomes" id="UP000601435">
    <property type="component" value="Unassembled WGS sequence"/>
</dbReference>
<evidence type="ECO:0000256" key="8">
    <source>
        <dbReference type="SAM" id="Phobius"/>
    </source>
</evidence>
<keyword evidence="3 8" id="KW-0812">Transmembrane</keyword>
<feature type="repeat" description="PPR" evidence="6">
    <location>
        <begin position="1098"/>
        <end position="1132"/>
    </location>
</feature>
<evidence type="ECO:0000256" key="1">
    <source>
        <dbReference type="ARBA" id="ARBA00004141"/>
    </source>
</evidence>
<reference evidence="9" key="1">
    <citation type="submission" date="2021-02" db="EMBL/GenBank/DDBJ databases">
        <authorList>
            <person name="Dougan E. K."/>
            <person name="Rhodes N."/>
            <person name="Thang M."/>
            <person name="Chan C."/>
        </authorList>
    </citation>
    <scope>NUCLEOTIDE SEQUENCE</scope>
</reference>
<dbReference type="EMBL" id="CAJNJA010028598">
    <property type="protein sequence ID" value="CAE7606959.1"/>
    <property type="molecule type" value="Genomic_DNA"/>
</dbReference>
<dbReference type="GO" id="GO:0003729">
    <property type="term" value="F:mRNA binding"/>
    <property type="evidence" value="ECO:0007669"/>
    <property type="project" value="TreeGrafter"/>
</dbReference>
<accession>A0A812VAS8</accession>